<accession>A0A098BMN3</accession>
<reference evidence="2 3" key="1">
    <citation type="journal article" date="2014" name="Genome Announc.">
        <title>Draft Genome Sequence of Propane- and Butane-Oxidizing Actinobacterium Rhodococcus ruber IEGM 231.</title>
        <authorList>
            <person name="Ivshina I.B."/>
            <person name="Kuyukina M.S."/>
            <person name="Krivoruchko A.V."/>
            <person name="Barbe V."/>
            <person name="Fischer C."/>
        </authorList>
    </citation>
    <scope>NUCLEOTIDE SEQUENCE [LARGE SCALE GENOMIC DNA]</scope>
</reference>
<keyword evidence="1" id="KW-0175">Coiled coil</keyword>
<proteinExistence type="predicted"/>
<dbReference type="EMBL" id="CCSD01000056">
    <property type="protein sequence ID" value="CDZ88976.1"/>
    <property type="molecule type" value="Genomic_DNA"/>
</dbReference>
<feature type="coiled-coil region" evidence="1">
    <location>
        <begin position="16"/>
        <end position="75"/>
    </location>
</feature>
<evidence type="ECO:0000313" key="2">
    <source>
        <dbReference type="EMBL" id="CDZ88976.1"/>
    </source>
</evidence>
<organism evidence="2 3">
    <name type="scientific">Rhodococcus ruber</name>
    <dbReference type="NCBI Taxonomy" id="1830"/>
    <lineage>
        <taxon>Bacteria</taxon>
        <taxon>Bacillati</taxon>
        <taxon>Actinomycetota</taxon>
        <taxon>Actinomycetes</taxon>
        <taxon>Mycobacteriales</taxon>
        <taxon>Nocardiaceae</taxon>
        <taxon>Rhodococcus</taxon>
    </lineage>
</organism>
<evidence type="ECO:0000313" key="3">
    <source>
        <dbReference type="Proteomes" id="UP000042997"/>
    </source>
</evidence>
<dbReference type="AlphaFoldDB" id="A0A098BMN3"/>
<dbReference type="Proteomes" id="UP000042997">
    <property type="component" value="Unassembled WGS sequence"/>
</dbReference>
<name>A0A098BMN3_9NOCA</name>
<protein>
    <submittedName>
        <fullName evidence="2">Uncharacterized protein</fullName>
    </submittedName>
</protein>
<evidence type="ECO:0000256" key="1">
    <source>
        <dbReference type="SAM" id="Coils"/>
    </source>
</evidence>
<gene>
    <name evidence="2" type="ORF">RHRU231_450143</name>
</gene>
<sequence>MRRERAGVSFETIAGATQYIAELEQENYELKHLREDDKSETVELLVEAENRSRRIEELEAENTSLKARIGSVRDAIMSDNHKIRWLLLEALDGPDV</sequence>